<dbReference type="Pfam" id="PF00535">
    <property type="entry name" value="Glycos_transf_2"/>
    <property type="match status" value="1"/>
</dbReference>
<dbReference type="SUPFAM" id="SSF53448">
    <property type="entry name" value="Nucleotide-diphospho-sugar transferases"/>
    <property type="match status" value="1"/>
</dbReference>
<dbReference type="AlphaFoldDB" id="A0A3N1NYJ3"/>
<proteinExistence type="inferred from homology"/>
<gene>
    <name evidence="5" type="ORF">EDC38_0660</name>
</gene>
<evidence type="ECO:0000256" key="2">
    <source>
        <dbReference type="ARBA" id="ARBA00022676"/>
    </source>
</evidence>
<reference evidence="5 6" key="1">
    <citation type="submission" date="2018-11" db="EMBL/GenBank/DDBJ databases">
        <title>Genomic Encyclopedia of Type Strains, Phase IV (KMG-IV): sequencing the most valuable type-strain genomes for metagenomic binning, comparative biology and taxonomic classification.</title>
        <authorList>
            <person name="Goeker M."/>
        </authorList>
    </citation>
    <scope>NUCLEOTIDE SEQUENCE [LARGE SCALE GENOMIC DNA]</scope>
    <source>
        <strain evidence="5 6">DSM 16974</strain>
    </source>
</reference>
<dbReference type="PANTHER" id="PTHR43179">
    <property type="entry name" value="RHAMNOSYLTRANSFERASE WBBL"/>
    <property type="match status" value="1"/>
</dbReference>
<protein>
    <recommendedName>
        <fullName evidence="4">Glycosyltransferase 2-like domain-containing protein</fullName>
    </recommendedName>
</protein>
<accession>A0A3N1NYJ3</accession>
<keyword evidence="2" id="KW-0328">Glycosyltransferase</keyword>
<name>A0A3N1NYJ3_9GAMM</name>
<feature type="domain" description="Glycosyltransferase 2-like" evidence="4">
    <location>
        <begin position="26"/>
        <end position="143"/>
    </location>
</feature>
<comment type="similarity">
    <text evidence="1">Belongs to the glycosyltransferase 2 family.</text>
</comment>
<evidence type="ECO:0000256" key="1">
    <source>
        <dbReference type="ARBA" id="ARBA00006739"/>
    </source>
</evidence>
<evidence type="ECO:0000313" key="6">
    <source>
        <dbReference type="Proteomes" id="UP000273643"/>
    </source>
</evidence>
<dbReference type="OrthoDB" id="9771846at2"/>
<comment type="caution">
    <text evidence="5">The sequence shown here is derived from an EMBL/GenBank/DDBJ whole genome shotgun (WGS) entry which is preliminary data.</text>
</comment>
<dbReference type="EMBL" id="RJUK01000001">
    <property type="protein sequence ID" value="ROQ20067.1"/>
    <property type="molecule type" value="Genomic_DNA"/>
</dbReference>
<dbReference type="GO" id="GO:0016757">
    <property type="term" value="F:glycosyltransferase activity"/>
    <property type="evidence" value="ECO:0007669"/>
    <property type="project" value="UniProtKB-KW"/>
</dbReference>
<dbReference type="Proteomes" id="UP000273643">
    <property type="component" value="Unassembled WGS sequence"/>
</dbReference>
<dbReference type="InterPro" id="IPR001173">
    <property type="entry name" value="Glyco_trans_2-like"/>
</dbReference>
<evidence type="ECO:0000256" key="3">
    <source>
        <dbReference type="ARBA" id="ARBA00022679"/>
    </source>
</evidence>
<keyword evidence="3" id="KW-0808">Transferase</keyword>
<sequence length="261" mass="30509">MTVYISVVSHEDTLEIIHDLQPHRLKSPEHQIVILDNCPAQELKTYASEHNLTYLANEKIQGFGANHNKVFHYCQHMLDMDIENDWFIILNPDLECDREAIEHLIDDMRATGAKIGAPNIFKDRKFEEHEESVRRFPYLWELVTSYLFRKNRTGVDRCTDRACEVDWASGACLAFSASTFKALGGFDERYFLYYEDVDFCWRARHLLGEKTYYVPGAKMVHRGKRASHTLNNRHLWWHLTSALRFAWVRAKTALLGVDSLK</sequence>
<dbReference type="PANTHER" id="PTHR43179:SF12">
    <property type="entry name" value="GALACTOFURANOSYLTRANSFERASE GLFT2"/>
    <property type="match status" value="1"/>
</dbReference>
<evidence type="ECO:0000259" key="4">
    <source>
        <dbReference type="Pfam" id="PF00535"/>
    </source>
</evidence>
<organism evidence="5 6">
    <name type="scientific">Marinimicrobium koreense</name>
    <dbReference type="NCBI Taxonomy" id="306545"/>
    <lineage>
        <taxon>Bacteria</taxon>
        <taxon>Pseudomonadati</taxon>
        <taxon>Pseudomonadota</taxon>
        <taxon>Gammaproteobacteria</taxon>
        <taxon>Cellvibrionales</taxon>
        <taxon>Cellvibrionaceae</taxon>
        <taxon>Marinimicrobium</taxon>
    </lineage>
</organism>
<keyword evidence="6" id="KW-1185">Reference proteome</keyword>
<dbReference type="InterPro" id="IPR029044">
    <property type="entry name" value="Nucleotide-diphossugar_trans"/>
</dbReference>
<dbReference type="Gene3D" id="3.90.550.10">
    <property type="entry name" value="Spore Coat Polysaccharide Biosynthesis Protein SpsA, Chain A"/>
    <property type="match status" value="1"/>
</dbReference>
<evidence type="ECO:0000313" key="5">
    <source>
        <dbReference type="EMBL" id="ROQ20067.1"/>
    </source>
</evidence>
<dbReference type="RefSeq" id="WP_123637313.1">
    <property type="nucleotide sequence ID" value="NZ_RJUK01000001.1"/>
</dbReference>